<reference evidence="3" key="1">
    <citation type="journal article" date="2020" name="Stud. Mycol.">
        <title>101 Dothideomycetes genomes: a test case for predicting lifestyles and emergence of pathogens.</title>
        <authorList>
            <person name="Haridas S."/>
            <person name="Albert R."/>
            <person name="Binder M."/>
            <person name="Bloem J."/>
            <person name="Labutti K."/>
            <person name="Salamov A."/>
            <person name="Andreopoulos B."/>
            <person name="Baker S."/>
            <person name="Barry K."/>
            <person name="Bills G."/>
            <person name="Bluhm B."/>
            <person name="Cannon C."/>
            <person name="Castanera R."/>
            <person name="Culley D."/>
            <person name="Daum C."/>
            <person name="Ezra D."/>
            <person name="Gonzalez J."/>
            <person name="Henrissat B."/>
            <person name="Kuo A."/>
            <person name="Liang C."/>
            <person name="Lipzen A."/>
            <person name="Lutzoni F."/>
            <person name="Magnuson J."/>
            <person name="Mondo S."/>
            <person name="Nolan M."/>
            <person name="Ohm R."/>
            <person name="Pangilinan J."/>
            <person name="Park H.-J."/>
            <person name="Ramirez L."/>
            <person name="Alfaro M."/>
            <person name="Sun H."/>
            <person name="Tritt A."/>
            <person name="Yoshinaga Y."/>
            <person name="Zwiers L.-H."/>
            <person name="Turgeon B."/>
            <person name="Goodwin S."/>
            <person name="Spatafora J."/>
            <person name="Crous P."/>
            <person name="Grigoriev I."/>
        </authorList>
    </citation>
    <scope>NUCLEOTIDE SEQUENCE</scope>
    <source>
        <strain evidence="3">CBS 113979</strain>
    </source>
</reference>
<sequence length="420" mass="47045">MTRGDTFHPDRRPLQQENALQIRNEQVNGPFKTLNPTRAVFNHEKSSDENKNSIASQNQSAHQNTQEHHSPGSLEFHWASRNNRKGRHQLKIRGPQSALPGSGVPRPTTHWREICKGIGRIVTRYPVWDISWLVAYLFTWGSIIWVINGFFVFLPILRQATEFQNEVLVGGGITAFIGATIFEVGSILLILESYNENRTGCFGWAVEHALDEHGHEVGSVPKILPNNCTHHHLNRKNLVGKGVEDHEKHNGKESSSSPNNNRKSWVWYPSWEDLRTHYMYEIGFLASLSQLIGATIFWISGFTALPGILDHLSLGLEDGIYWTPQVIGGTGFIVSGTLFMAETQTAWYKPALGTLGWHIGFWNTIGGIGFTLTPAFGYDPSSWSQFQASCSTFWGSFAFLIGSVIQLYESLEKNPVAVSA</sequence>
<keyword evidence="2" id="KW-1133">Transmembrane helix</keyword>
<feature type="transmembrane region" description="Helical" evidence="2">
    <location>
        <begin position="351"/>
        <end position="372"/>
    </location>
</feature>
<dbReference type="EMBL" id="ML977153">
    <property type="protein sequence ID" value="KAF1987223.1"/>
    <property type="molecule type" value="Genomic_DNA"/>
</dbReference>
<proteinExistence type="predicted"/>
<keyword evidence="4" id="KW-1185">Reference proteome</keyword>
<organism evidence="3 4">
    <name type="scientific">Aulographum hederae CBS 113979</name>
    <dbReference type="NCBI Taxonomy" id="1176131"/>
    <lineage>
        <taxon>Eukaryota</taxon>
        <taxon>Fungi</taxon>
        <taxon>Dikarya</taxon>
        <taxon>Ascomycota</taxon>
        <taxon>Pezizomycotina</taxon>
        <taxon>Dothideomycetes</taxon>
        <taxon>Pleosporomycetidae</taxon>
        <taxon>Aulographales</taxon>
        <taxon>Aulographaceae</taxon>
    </lineage>
</organism>
<feature type="transmembrane region" description="Helical" evidence="2">
    <location>
        <begin position="392"/>
        <end position="411"/>
    </location>
</feature>
<keyword evidence="2" id="KW-0472">Membrane</keyword>
<feature type="transmembrane region" description="Helical" evidence="2">
    <location>
        <begin position="278"/>
        <end position="299"/>
    </location>
</feature>
<dbReference type="Proteomes" id="UP000800041">
    <property type="component" value="Unassembled WGS sequence"/>
</dbReference>
<evidence type="ECO:0000256" key="2">
    <source>
        <dbReference type="SAM" id="Phobius"/>
    </source>
</evidence>
<evidence type="ECO:0000256" key="1">
    <source>
        <dbReference type="SAM" id="MobiDB-lite"/>
    </source>
</evidence>
<dbReference type="AlphaFoldDB" id="A0A6G1H1X2"/>
<feature type="transmembrane region" description="Helical" evidence="2">
    <location>
        <begin position="319"/>
        <end position="339"/>
    </location>
</feature>
<feature type="transmembrane region" description="Helical" evidence="2">
    <location>
        <begin position="168"/>
        <end position="191"/>
    </location>
</feature>
<accession>A0A6G1H1X2</accession>
<evidence type="ECO:0000313" key="4">
    <source>
        <dbReference type="Proteomes" id="UP000800041"/>
    </source>
</evidence>
<feature type="transmembrane region" description="Helical" evidence="2">
    <location>
        <begin position="130"/>
        <end position="156"/>
    </location>
</feature>
<name>A0A6G1H1X2_9PEZI</name>
<feature type="compositionally biased region" description="Polar residues" evidence="1">
    <location>
        <begin position="52"/>
        <end position="64"/>
    </location>
</feature>
<protein>
    <submittedName>
        <fullName evidence="3">Integral membrane protein</fullName>
    </submittedName>
</protein>
<gene>
    <name evidence="3" type="ORF">K402DRAFT_392923</name>
</gene>
<evidence type="ECO:0000313" key="3">
    <source>
        <dbReference type="EMBL" id="KAF1987223.1"/>
    </source>
</evidence>
<keyword evidence="2" id="KW-0812">Transmembrane</keyword>
<dbReference type="OrthoDB" id="2603at2759"/>
<feature type="region of interest" description="Disordered" evidence="1">
    <location>
        <begin position="44"/>
        <end position="73"/>
    </location>
</feature>